<organism evidence="2 3">
    <name type="scientific">Polaromonas naphthalenivorans (strain CJ2)</name>
    <dbReference type="NCBI Taxonomy" id="365044"/>
    <lineage>
        <taxon>Bacteria</taxon>
        <taxon>Pseudomonadati</taxon>
        <taxon>Pseudomonadota</taxon>
        <taxon>Betaproteobacteria</taxon>
        <taxon>Burkholderiales</taxon>
        <taxon>Comamonadaceae</taxon>
        <taxon>Polaromonas</taxon>
    </lineage>
</organism>
<dbReference type="InterPro" id="IPR053136">
    <property type="entry name" value="UTP_pyrophosphatase-like"/>
</dbReference>
<reference evidence="3" key="1">
    <citation type="journal article" date="2009" name="Environ. Microbiol.">
        <title>The genome of Polaromonas naphthalenivorans strain CJ2, isolated from coal tar-contaminated sediment, reveals physiological and metabolic versatility and evolution through extensive horizontal gene transfer.</title>
        <authorList>
            <person name="Yagi J.M."/>
            <person name="Sims D."/>
            <person name="Brettin T."/>
            <person name="Bruce D."/>
            <person name="Madsen E.L."/>
        </authorList>
    </citation>
    <scope>NUCLEOTIDE SEQUENCE [LARGE SCALE GENOMIC DNA]</scope>
    <source>
        <strain evidence="3">CJ2</strain>
    </source>
</reference>
<dbReference type="Pfam" id="PF01863">
    <property type="entry name" value="YgjP-like"/>
    <property type="match status" value="1"/>
</dbReference>
<dbReference type="KEGG" id="pna:Pnap_0448"/>
<dbReference type="AlphaFoldDB" id="A1VJE2"/>
<name>A1VJE2_POLNA</name>
<protein>
    <recommendedName>
        <fullName evidence="1">YgjP-like metallopeptidase domain-containing protein</fullName>
    </recommendedName>
</protein>
<dbReference type="CDD" id="cd07344">
    <property type="entry name" value="M48_yhfN_like"/>
    <property type="match status" value="1"/>
</dbReference>
<evidence type="ECO:0000259" key="1">
    <source>
        <dbReference type="Pfam" id="PF01863"/>
    </source>
</evidence>
<evidence type="ECO:0000313" key="3">
    <source>
        <dbReference type="Proteomes" id="UP000000644"/>
    </source>
</evidence>
<sequence>MMRQARQPAAMARRLVQLTLDLFAPDRAAPAGNLASAAQASDSIQNMPSAQAEQAQTAIETVASPVLPPLPAFRHPRATREIVLDGRLVAYEVKRRKRRTIGFSVGSEGLAVSAPKWVPLYEIDQAVQGKSRWILKKLHETRERHRQLESARIDWQEGATFPFLGEPVRVVLDSRQLHTALEAGSASAEAARILRIKLPPDAAPGQIQLAVQAWLQQQARQLFTARLDFFAAQLGVEWRKLSLSSAATRWGSASTSGAIRLNWRLVHFSPAVVDYVVVHELSHLRFMDHGPHFWATVHGVMPNHAALRRQLKDEVIPRW</sequence>
<dbReference type="PANTHER" id="PTHR30399">
    <property type="entry name" value="UNCHARACTERIZED PROTEIN YGJP"/>
    <property type="match status" value="1"/>
</dbReference>
<dbReference type="STRING" id="365044.Pnap_0448"/>
<dbReference type="eggNOG" id="COG1451">
    <property type="taxonomic scope" value="Bacteria"/>
</dbReference>
<dbReference type="InterPro" id="IPR002725">
    <property type="entry name" value="YgjP-like_metallopeptidase"/>
</dbReference>
<dbReference type="PANTHER" id="PTHR30399:SF1">
    <property type="entry name" value="UTP PYROPHOSPHATASE"/>
    <property type="match status" value="1"/>
</dbReference>
<accession>A1VJE2</accession>
<feature type="domain" description="YgjP-like metallopeptidase" evidence="1">
    <location>
        <begin position="99"/>
        <end position="313"/>
    </location>
</feature>
<dbReference type="RefSeq" id="WP_011799870.1">
    <property type="nucleotide sequence ID" value="NC_008781.1"/>
</dbReference>
<evidence type="ECO:0000313" key="2">
    <source>
        <dbReference type="EMBL" id="ABM35770.1"/>
    </source>
</evidence>
<dbReference type="Gene3D" id="3.30.2010.10">
    <property type="entry name" value="Metalloproteases ('zincins'), catalytic domain"/>
    <property type="match status" value="1"/>
</dbReference>
<dbReference type="HOGENOM" id="CLU_065947_2_0_4"/>
<keyword evidence="3" id="KW-1185">Reference proteome</keyword>
<dbReference type="EMBL" id="CP000529">
    <property type="protein sequence ID" value="ABM35770.1"/>
    <property type="molecule type" value="Genomic_DNA"/>
</dbReference>
<proteinExistence type="predicted"/>
<gene>
    <name evidence="2" type="ordered locus">Pnap_0448</name>
</gene>
<dbReference type="Proteomes" id="UP000000644">
    <property type="component" value="Chromosome"/>
</dbReference>